<reference evidence="2" key="1">
    <citation type="submission" date="2016-10" db="EMBL/GenBank/DDBJ databases">
        <authorList>
            <person name="Varghese N."/>
            <person name="Submissions S."/>
        </authorList>
    </citation>
    <scope>NUCLEOTIDE SEQUENCE [LARGE SCALE GENOMIC DNA]</scope>
    <source>
        <strain evidence="2">DSM 23920</strain>
    </source>
</reference>
<dbReference type="OrthoDB" id="1495835at2"/>
<protein>
    <submittedName>
        <fullName evidence="1">Uncharacterized protein</fullName>
    </submittedName>
</protein>
<dbReference type="STRING" id="408074.SAMN05660909_04818"/>
<gene>
    <name evidence="1" type="ORF">SAMN05660909_04818</name>
</gene>
<dbReference type="EMBL" id="FNRL01000030">
    <property type="protein sequence ID" value="SEB02724.1"/>
    <property type="molecule type" value="Genomic_DNA"/>
</dbReference>
<name>A0A1H4FZL1_9BACT</name>
<evidence type="ECO:0000313" key="2">
    <source>
        <dbReference type="Proteomes" id="UP000199656"/>
    </source>
</evidence>
<dbReference type="Proteomes" id="UP000199656">
    <property type="component" value="Unassembled WGS sequence"/>
</dbReference>
<keyword evidence="2" id="KW-1185">Reference proteome</keyword>
<dbReference type="RefSeq" id="WP_089764945.1">
    <property type="nucleotide sequence ID" value="NZ_BKAT01000051.1"/>
</dbReference>
<dbReference type="AlphaFoldDB" id="A0A1H4FZL1"/>
<evidence type="ECO:0000313" key="1">
    <source>
        <dbReference type="EMBL" id="SEB02724.1"/>
    </source>
</evidence>
<organism evidence="1 2">
    <name type="scientific">Chitinophaga terrae</name>
    <name type="common">ex Kim and Jung 2007</name>
    <dbReference type="NCBI Taxonomy" id="408074"/>
    <lineage>
        <taxon>Bacteria</taxon>
        <taxon>Pseudomonadati</taxon>
        <taxon>Bacteroidota</taxon>
        <taxon>Chitinophagia</taxon>
        <taxon>Chitinophagales</taxon>
        <taxon>Chitinophagaceae</taxon>
        <taxon>Chitinophaga</taxon>
    </lineage>
</organism>
<sequence>MDKKKELDTILNERMPVLVEFFTDLEAPQAYAVLTDAEKYVGFLDDFMKNQEVAEEDFQWIVTRIGYFIGEYLVQKFQGCWMENETPGSRTFDRIVTGRFSRLSNQSAMVDPFEVAVAFVHSSIPCSLNQLLQELNEELAGA</sequence>
<proteinExistence type="predicted"/>
<accession>A0A1H4FZL1</accession>